<evidence type="ECO:0000256" key="3">
    <source>
        <dbReference type="ARBA" id="ARBA00022490"/>
    </source>
</evidence>
<dbReference type="PANTHER" id="PTHR35794">
    <property type="entry name" value="CELL DIVISION PROTEIN DIVIVA"/>
    <property type="match status" value="1"/>
</dbReference>
<dbReference type="NCBIfam" id="TIGR03544">
    <property type="entry name" value="DivI1A_domain"/>
    <property type="match status" value="1"/>
</dbReference>
<keyword evidence="3" id="KW-0963">Cytoplasm</keyword>
<dbReference type="OrthoDB" id="9815492at2"/>
<evidence type="ECO:0000256" key="8">
    <source>
        <dbReference type="SAM" id="MobiDB-lite"/>
    </source>
</evidence>
<evidence type="ECO:0000256" key="2">
    <source>
        <dbReference type="ARBA" id="ARBA00009008"/>
    </source>
</evidence>
<feature type="compositionally biased region" description="Low complexity" evidence="8">
    <location>
        <begin position="181"/>
        <end position="192"/>
    </location>
</feature>
<sequence length="245" mass="28534">MLTPIEIENVSFKSGRGYSKKEVDAFLNTVHHDYEALYKENRELKDKLNTLSDGVQYYKNIEKTLQKALVLAEKTSTEIKEAAVRQAEAIEKEAYLKANTILADAKHELNRIQNQIIALIQNFDQCKAQIKQITMAQMELLESESFSVKVSSFDLEPSFVIKNDVLSEKEETKEPEEMEQEIMQQDTIQQDKTQQDKTQEDKTQEEEEREMLMKLFQSIEENSKQKQTDNSKNTAEQDFEFLNMD</sequence>
<evidence type="ECO:0000256" key="5">
    <source>
        <dbReference type="ARBA" id="ARBA00023054"/>
    </source>
</evidence>
<name>A0A1I6L8A9_9FIRM</name>
<dbReference type="STRING" id="37658.SAMN05661086_03144"/>
<keyword evidence="6" id="KW-0131">Cell cycle</keyword>
<dbReference type="PANTHER" id="PTHR35794:SF2">
    <property type="entry name" value="CELL DIVISION PROTEIN DIVIVA"/>
    <property type="match status" value="1"/>
</dbReference>
<feature type="compositionally biased region" description="Basic and acidic residues" evidence="8">
    <location>
        <begin position="193"/>
        <end position="202"/>
    </location>
</feature>
<dbReference type="InterPro" id="IPR007793">
    <property type="entry name" value="DivIVA_fam"/>
</dbReference>
<gene>
    <name evidence="9" type="ORF">SAMN05661086_03144</name>
</gene>
<feature type="coiled-coil region" evidence="7">
    <location>
        <begin position="95"/>
        <end position="129"/>
    </location>
</feature>
<keyword evidence="10" id="KW-1185">Reference proteome</keyword>
<organism evidence="9 10">
    <name type="scientific">Anaeromicropila populeti</name>
    <dbReference type="NCBI Taxonomy" id="37658"/>
    <lineage>
        <taxon>Bacteria</taxon>
        <taxon>Bacillati</taxon>
        <taxon>Bacillota</taxon>
        <taxon>Clostridia</taxon>
        <taxon>Lachnospirales</taxon>
        <taxon>Lachnospiraceae</taxon>
        <taxon>Anaeromicropila</taxon>
    </lineage>
</organism>
<dbReference type="AlphaFoldDB" id="A0A1I6L8A9"/>
<dbReference type="GO" id="GO:0051301">
    <property type="term" value="P:cell division"/>
    <property type="evidence" value="ECO:0007669"/>
    <property type="project" value="UniProtKB-KW"/>
</dbReference>
<evidence type="ECO:0000256" key="6">
    <source>
        <dbReference type="ARBA" id="ARBA00023306"/>
    </source>
</evidence>
<comment type="similarity">
    <text evidence="2">Belongs to the DivIVA family.</text>
</comment>
<dbReference type="Gene3D" id="6.10.250.660">
    <property type="match status" value="1"/>
</dbReference>
<evidence type="ECO:0000256" key="4">
    <source>
        <dbReference type="ARBA" id="ARBA00022618"/>
    </source>
</evidence>
<accession>A0A1I6L8A9</accession>
<dbReference type="GO" id="GO:0005737">
    <property type="term" value="C:cytoplasm"/>
    <property type="evidence" value="ECO:0007669"/>
    <property type="project" value="UniProtKB-SubCell"/>
</dbReference>
<dbReference type="EMBL" id="FOYZ01000014">
    <property type="protein sequence ID" value="SFR99725.1"/>
    <property type="molecule type" value="Genomic_DNA"/>
</dbReference>
<dbReference type="InterPro" id="IPR019933">
    <property type="entry name" value="DivIVA_domain"/>
</dbReference>
<keyword evidence="4 9" id="KW-0132">Cell division</keyword>
<dbReference type="Proteomes" id="UP000199659">
    <property type="component" value="Unassembled WGS sequence"/>
</dbReference>
<dbReference type="Pfam" id="PF05103">
    <property type="entry name" value="DivIVA"/>
    <property type="match status" value="1"/>
</dbReference>
<evidence type="ECO:0000256" key="1">
    <source>
        <dbReference type="ARBA" id="ARBA00004496"/>
    </source>
</evidence>
<evidence type="ECO:0000256" key="7">
    <source>
        <dbReference type="SAM" id="Coils"/>
    </source>
</evidence>
<proteinExistence type="inferred from homology"/>
<evidence type="ECO:0000313" key="10">
    <source>
        <dbReference type="Proteomes" id="UP000199659"/>
    </source>
</evidence>
<comment type="subcellular location">
    <subcellularLocation>
        <location evidence="1">Cytoplasm</location>
    </subcellularLocation>
</comment>
<keyword evidence="5 7" id="KW-0175">Coiled coil</keyword>
<dbReference type="RefSeq" id="WP_092562838.1">
    <property type="nucleotide sequence ID" value="NZ_FOYZ01000014.1"/>
</dbReference>
<evidence type="ECO:0000313" key="9">
    <source>
        <dbReference type="EMBL" id="SFR99725.1"/>
    </source>
</evidence>
<protein>
    <submittedName>
        <fullName evidence="9">Cell division initiation protein</fullName>
    </submittedName>
</protein>
<reference evidence="9 10" key="1">
    <citation type="submission" date="2016-10" db="EMBL/GenBank/DDBJ databases">
        <authorList>
            <person name="de Groot N.N."/>
        </authorList>
    </citation>
    <scope>NUCLEOTIDE SEQUENCE [LARGE SCALE GENOMIC DNA]</scope>
    <source>
        <strain evidence="9 10">743A</strain>
    </source>
</reference>
<feature type="region of interest" description="Disordered" evidence="8">
    <location>
        <begin position="166"/>
        <end position="245"/>
    </location>
</feature>